<keyword evidence="2" id="KW-1185">Reference proteome</keyword>
<proteinExistence type="predicted"/>
<organism evidence="1 2">
    <name type="scientific">Metabacillus rhizolycopersici</name>
    <dbReference type="NCBI Taxonomy" id="2875709"/>
    <lineage>
        <taxon>Bacteria</taxon>
        <taxon>Bacillati</taxon>
        <taxon>Bacillota</taxon>
        <taxon>Bacilli</taxon>
        <taxon>Bacillales</taxon>
        <taxon>Bacillaceae</taxon>
        <taxon>Metabacillus</taxon>
    </lineage>
</organism>
<name>A0ABS7UTP9_9BACI</name>
<dbReference type="EMBL" id="JAIQUM010000030">
    <property type="protein sequence ID" value="MBZ5751345.1"/>
    <property type="molecule type" value="Genomic_DNA"/>
</dbReference>
<gene>
    <name evidence="1" type="ORF">K9V48_14095</name>
</gene>
<sequence>MKKQTGFILQVNWKPSAYHYHTVRKAISQTLWKKIRLQVLDAENKTCCTCGYVPNGEGEIKKLHVHEIEEYSDIHDDELICTLKGLNLICVKCHSFHHWGRTVSVLSKDQIDGLIEHFMMVNQCTKDDFMEHYREVREDKGNQILEYLQQFKKVPDIKTRIVKFKIDGEIPYKDEVVAQLKKKGLYSENL</sequence>
<reference evidence="1" key="1">
    <citation type="submission" date="2024-05" db="EMBL/GenBank/DDBJ databases">
        <title>Metabacillus sp. nov., isolated from the rhizosphere soil of tomato plants.</title>
        <authorList>
            <person name="Ma R."/>
        </authorList>
    </citation>
    <scope>NUCLEOTIDE SEQUENCE</scope>
    <source>
        <strain evidence="1">DBTR6</strain>
    </source>
</reference>
<dbReference type="RefSeq" id="WP_224139608.1">
    <property type="nucleotide sequence ID" value="NZ_JAIQUM010000030.1"/>
</dbReference>
<protein>
    <recommendedName>
        <fullName evidence="3">HNH endonuclease</fullName>
    </recommendedName>
</protein>
<comment type="caution">
    <text evidence="1">The sequence shown here is derived from an EMBL/GenBank/DDBJ whole genome shotgun (WGS) entry which is preliminary data.</text>
</comment>
<evidence type="ECO:0008006" key="3">
    <source>
        <dbReference type="Google" id="ProtNLM"/>
    </source>
</evidence>
<evidence type="ECO:0000313" key="1">
    <source>
        <dbReference type="EMBL" id="MBZ5751345.1"/>
    </source>
</evidence>
<evidence type="ECO:0000313" key="2">
    <source>
        <dbReference type="Proteomes" id="UP001165287"/>
    </source>
</evidence>
<dbReference type="Proteomes" id="UP001165287">
    <property type="component" value="Unassembled WGS sequence"/>
</dbReference>
<accession>A0ABS7UTP9</accession>